<keyword evidence="1" id="KW-0843">Virulence</keyword>
<dbReference type="Proteomes" id="UP001519287">
    <property type="component" value="Unassembled WGS sequence"/>
</dbReference>
<dbReference type="SUPFAM" id="SSF56988">
    <property type="entry name" value="Anthrax protective antigen"/>
    <property type="match status" value="1"/>
</dbReference>
<dbReference type="InterPro" id="IPR036365">
    <property type="entry name" value="PGBD-like_sf"/>
</dbReference>
<gene>
    <name evidence="3" type="ORF">J2Z66_002091</name>
</gene>
<dbReference type="Pfam" id="PF03538">
    <property type="entry name" value="VRP1"/>
    <property type="match status" value="1"/>
</dbReference>
<dbReference type="InterPro" id="IPR037524">
    <property type="entry name" value="PA14/GLEYA"/>
</dbReference>
<dbReference type="SUPFAM" id="SSF47090">
    <property type="entry name" value="PGBD-like"/>
    <property type="match status" value="1"/>
</dbReference>
<evidence type="ECO:0000313" key="3">
    <source>
        <dbReference type="EMBL" id="MBP1990485.1"/>
    </source>
</evidence>
<sequence>MNKIVSPLKLRMTGVGVADLQAALRLILEKNLFRFSEEERRALEARLSAEQERAIFDKMTLKLVSMFQEQQGIEPTGEVDEKTAEVLNALLKKWNALDGGAVETPCQPVMRLAAGQVWREDGRPYAGGKVCAFHVGEGAMLRLGEDLTDVEGFYTIRYDSLPGVAGINLRIVVYNTDGAMLSEAKVIREAAPLEVVDLKVPISVSAAASYTVEGKVLIRISASLGGLQVRIMDKSVGGDTLLAETLTDDSGSYLASFSEKGLRERGKTTPDLQALVYSGDRFLAASDVRYNASNHETLHIRLPDDLKIAATLRSEHEMLTGALSEHFGGSLGDLKETDEQQDITYLANKTGWDARAVALASLADQFSARTADEDGQLEPAFFYALFRAGLPANDDALYQTDASIAESIWKDATRSGGIPASMARGVAGAVEKFRRTAARRALDGPALIGISPLKDLIAVTIGDDTQQQVKLADLYMRNRHNTTEFWNSVRSTFGEKLETRLKLDGQLAYMTLNNAPLIHKLHRAGGPNGLSGAHDLVDSGFYRARNWQSIMGNDPVPQEIPGENESEKRERYAELMAAQIRLSYPTAVVARMVKDKDTPLKTAGLAEPVYAFLSGQQGDFEIGVHPIQQYINHRSLQIKPEVAEEIERIQRVYQISPSDDAMNVLLAKGLDSAYAVVRHDRDEFIRTIGHEVGGEANARLIYTKSQQVHNTVLNLALSYRTSALVPDMYAFAQTQSAVSATSESFSNASDIIAYPALEKLFGEADYCSCEHCRSILSPAAYLVDLLLFLDRPSVPAGAFNPQTVLLDRRPDLQHLPLTCENTNLPVPYIDLVNETLEHYITHDFTLSGYTGHNTDGLAQPEELLANPQFVSETAYELLAGKPAQPGSLPPILPPVLPLPFHQPLENLRRYFTKFEAPLSSVMEDLRKSDTLERASEDEYGWRDILMEELRLSRAEYTLLTDSSLSLQHLYGFPSGTPEADAADSLSNAKALTRRLGISYEDLIQILKTRFMNPNAALIPKLERLGVPFAVLKAYKDGSMTGAELDEALAPHLDPAAYSGDIKAWIVNADNYANMMGLITLQDPDGSDKGCSFEKLELRYANPDPTSNTIRAFEFVRLSRFIRLWKKSGWSIDQLDKAITALYPADQTPNDPDDQINKQRLDAGFHIMLPRLGAVIRTIALLKLRTDKDLLPLLACLAPIDTHGENSLYRQMFLSPSLLDRDAAFADDGYGQYLDGSKKLIDHAHSLRAAFQLTGEELQTIIKELDIDATTPLLMDQISAVFRRGWLARKLKLSVQELVLLSRYTTIDPFAAPNPPELPLLRFIKLVNRLKATSVKPAQLLYLVWNQDISGRSAPDDKMLLDLALALRSGLATIEGEFSLTDDPDGQAARAKMAMFYGSEAADRFFGILSGSVVTDIPYAHDQPALKQEIVAAAQGGISYDNLRKRLIYSSGIMSDAIRDALKAVPGGASTGFINAVDELYRATRSLFAQYPELLPYYSSFEASSAPVTKKREQLISSLLAELKNRRKRQFALQTAAAAAKADSALASTALNNASILHASNDQNRPALDDLTALSSSGLSVKFFYQDSASGEADITYDTVDNLTYTAESQHKLPANPSPGSAVSGIWSGYVEAPENGFYNLYIEADPGASVTLSLAGATVPLSLDGTVYSNNTPIELRGGTLYPVSIQAEKVKDTFKLRWETSGLGVGIIPPKLLYPTFGIDRLRSIYIRFSKTAALASALHLTASEISFFASQSDYRIHGQGWLNQLPAAGNPKPEIWEALLKAFDALLTFASMKAALSPDDERLLSILQNPSAAAQNPDGLLYTLPRWEPSSVETLLQHFGITAVDLANIETLGRVYSAYAWVKKLGVSASALIQAAHNEPQAPTVRSLQSALRARYDESGWLEVLKGINDEMRRLQRDALVAYLLHRMRESAVTGHIDTPDKLFEYFLMDVQMEPCMQTSRVRHALSSVQLFIERSLMNLERRVSPSSINAKQWEWMSRYRVWEANRKIFLYPENWLEPELRDDQSPFFKEAMSELLQSDITEDSAAAALQNYLTKLEEVAKLEPCGIHFEEFDPNQSQDDISHVVARTAGANRSYFYRRREYGYWTPWEPIRLDIEDNPVIPVVWKGRMFLFWLRVLQQAPLDPSKLNASPGPTEGSGGAEKSIANMKLSEVKKSTQADAKTNSQVTMQAILCWSEYYNGKWQPVKTSDIKKPTELGRFNPVGADAFDRSKLELSVYSEGKDALRIHISGQGSSSFTLYNTHSLPVRLEDIDAPYFLLIGPSRELDSSLKAFTINYYRGFMLMNPDGTFPSAMLPRPVLNNPLRDSTVSPSHSLADPWDAPFFYEDSRHVFYVTTEERTVLIPKWEGYIPLPSPQKPGVSIPPLVVPNVPIKPRPTPEWLNPYRTGPDFGIVDPQPIERFISEDAYINKGIGTQGTIRFGNIDIGPAGRIQINKSNR</sequence>
<evidence type="ECO:0000259" key="2">
    <source>
        <dbReference type="PROSITE" id="PS51820"/>
    </source>
</evidence>
<dbReference type="PROSITE" id="PS51820">
    <property type="entry name" value="PA14"/>
    <property type="match status" value="1"/>
</dbReference>
<accession>A0ABS4ISG0</accession>
<dbReference type="InterPro" id="IPR036366">
    <property type="entry name" value="PGBDSf"/>
</dbReference>
<feature type="domain" description="PA14" evidence="2">
    <location>
        <begin position="1573"/>
        <end position="1724"/>
    </location>
</feature>
<protein>
    <recommendedName>
        <fullName evidence="2">PA14 domain-containing protein</fullName>
    </recommendedName>
</protein>
<organism evidence="3 4">
    <name type="scientific">Paenibacillus eucommiae</name>
    <dbReference type="NCBI Taxonomy" id="1355755"/>
    <lineage>
        <taxon>Bacteria</taxon>
        <taxon>Bacillati</taxon>
        <taxon>Bacillota</taxon>
        <taxon>Bacilli</taxon>
        <taxon>Bacillales</taxon>
        <taxon>Paenibacillaceae</taxon>
        <taxon>Paenibacillus</taxon>
    </lineage>
</organism>
<dbReference type="InterPro" id="IPR002477">
    <property type="entry name" value="Peptidoglycan-bd-like"/>
</dbReference>
<dbReference type="InterPro" id="IPR041079">
    <property type="entry name" value="Neuraminidase-like"/>
</dbReference>
<dbReference type="Pfam" id="PF01471">
    <property type="entry name" value="PG_binding_1"/>
    <property type="match status" value="1"/>
</dbReference>
<dbReference type="RefSeq" id="WP_209971260.1">
    <property type="nucleotide sequence ID" value="NZ_JAGGLB010000005.1"/>
</dbReference>
<name>A0ABS4ISG0_9BACL</name>
<dbReference type="EMBL" id="JAGGLB010000005">
    <property type="protein sequence ID" value="MBP1990485.1"/>
    <property type="molecule type" value="Genomic_DNA"/>
</dbReference>
<dbReference type="Pfam" id="PF18413">
    <property type="entry name" value="Neuraminidase"/>
    <property type="match status" value="1"/>
</dbReference>
<keyword evidence="4" id="KW-1185">Reference proteome</keyword>
<evidence type="ECO:0000256" key="1">
    <source>
        <dbReference type="ARBA" id="ARBA00023026"/>
    </source>
</evidence>
<dbReference type="Gene3D" id="3.90.182.10">
    <property type="entry name" value="Toxin - Anthrax Protective Antigen,domain 1"/>
    <property type="match status" value="1"/>
</dbReference>
<proteinExistence type="predicted"/>
<comment type="caution">
    <text evidence="3">The sequence shown here is derived from an EMBL/GenBank/DDBJ whole genome shotgun (WGS) entry which is preliminary data.</text>
</comment>
<dbReference type="InterPro" id="IPR046839">
    <property type="entry name" value="ABC_toxin_N"/>
</dbReference>
<reference evidence="3 4" key="1">
    <citation type="submission" date="2021-03" db="EMBL/GenBank/DDBJ databases">
        <title>Genomic Encyclopedia of Type Strains, Phase IV (KMG-IV): sequencing the most valuable type-strain genomes for metagenomic binning, comparative biology and taxonomic classification.</title>
        <authorList>
            <person name="Goeker M."/>
        </authorList>
    </citation>
    <scope>NUCLEOTIDE SEQUENCE [LARGE SCALE GENOMIC DNA]</scope>
    <source>
        <strain evidence="3 4">DSM 26048</strain>
    </source>
</reference>
<evidence type="ECO:0000313" key="4">
    <source>
        <dbReference type="Proteomes" id="UP001519287"/>
    </source>
</evidence>
<dbReference type="Gene3D" id="1.10.101.10">
    <property type="entry name" value="PGBD-like superfamily/PGBD"/>
    <property type="match status" value="1"/>
</dbReference>
<dbReference type="InterPro" id="IPR018003">
    <property type="entry name" value="Insecticidal_toxin/plasmid_vir"/>
</dbReference>
<dbReference type="Pfam" id="PF20220">
    <property type="entry name" value="ABC_toxin_N"/>
    <property type="match status" value="1"/>
</dbReference>